<reference evidence="4 5" key="1">
    <citation type="submission" date="2020-02" db="EMBL/GenBank/DDBJ databases">
        <title>Rhodobacter algicola sp. nov., isolated from microalga culture.</title>
        <authorList>
            <person name="Park C.-Y."/>
        </authorList>
    </citation>
    <scope>NUCLEOTIDE SEQUENCE [LARGE SCALE GENOMIC DNA]</scope>
    <source>
        <strain evidence="4 5">ETT8</strain>
    </source>
</reference>
<gene>
    <name evidence="4" type="ORF">G3572_09350</name>
</gene>
<dbReference type="RefSeq" id="WP_164611059.1">
    <property type="nucleotide sequence ID" value="NZ_JAAIKE010000002.1"/>
</dbReference>
<dbReference type="Gene3D" id="3.90.25.10">
    <property type="entry name" value="UDP-galactose 4-epimerase, domain 1"/>
    <property type="match status" value="1"/>
</dbReference>
<name>A0A6B3RMK7_9RHOB</name>
<dbReference type="Proteomes" id="UP000481421">
    <property type="component" value="Unassembled WGS sequence"/>
</dbReference>
<comment type="pathway">
    <text evidence="1">Bacterial outer membrane biogenesis; LPS O-antigen biosynthesis.</text>
</comment>
<organism evidence="4 5">
    <name type="scientific">Pseudotabrizicola algicola</name>
    <dbReference type="NCBI Taxonomy" id="2709381"/>
    <lineage>
        <taxon>Bacteria</taxon>
        <taxon>Pseudomonadati</taxon>
        <taxon>Pseudomonadota</taxon>
        <taxon>Alphaproteobacteria</taxon>
        <taxon>Rhodobacterales</taxon>
        <taxon>Paracoccaceae</taxon>
        <taxon>Pseudotabrizicola</taxon>
    </lineage>
</organism>
<dbReference type="InterPro" id="IPR036291">
    <property type="entry name" value="NAD(P)-bd_dom_sf"/>
</dbReference>
<comment type="similarity">
    <text evidence="2">Belongs to the NAD(P)-dependent epimerase/dehydratase family.</text>
</comment>
<dbReference type="PANTHER" id="PTHR43000">
    <property type="entry name" value="DTDP-D-GLUCOSE 4,6-DEHYDRATASE-RELATED"/>
    <property type="match status" value="1"/>
</dbReference>
<keyword evidence="5" id="KW-1185">Reference proteome</keyword>
<sequence length="305" mass="32022">MKGLRVLVTGAAGFVGRHVVHHLLQAGAEPIGLVRTMSPGQEGQPFACVSADLVNDPLDDLLHNLQPDAIIHCAGRTFAADTDEGRAQLDADNLAATTRLISAAARMPESLRLVIVSSAAIWAPMPDDLSAIDETHPMRPVAAYGVSKAAATLHALAEADRLGLDLAVGVPFNVIGPGQPQRLVPQVFIDTLRSRSGPLGVASGVVRDWVDVRDVAAALVGLARPNGPRGLFNIASGKGVDLHAMLEAVCRIGNWKADVDVAAQPASSGVSRSIGDCRRLHAATGWAPRICLDDSLRDMILPALR</sequence>
<evidence type="ECO:0000256" key="2">
    <source>
        <dbReference type="ARBA" id="ARBA00007637"/>
    </source>
</evidence>
<dbReference type="InterPro" id="IPR001509">
    <property type="entry name" value="Epimerase_deHydtase"/>
</dbReference>
<protein>
    <submittedName>
        <fullName evidence="4">NAD(P)-dependent oxidoreductase</fullName>
    </submittedName>
</protein>
<feature type="domain" description="NAD-dependent epimerase/dehydratase" evidence="3">
    <location>
        <begin position="6"/>
        <end position="235"/>
    </location>
</feature>
<dbReference type="Pfam" id="PF01370">
    <property type="entry name" value="Epimerase"/>
    <property type="match status" value="1"/>
</dbReference>
<accession>A0A6B3RMK7</accession>
<evidence type="ECO:0000313" key="4">
    <source>
        <dbReference type="EMBL" id="NEX46413.1"/>
    </source>
</evidence>
<dbReference type="Gene3D" id="3.40.50.720">
    <property type="entry name" value="NAD(P)-binding Rossmann-like Domain"/>
    <property type="match status" value="1"/>
</dbReference>
<comment type="caution">
    <text evidence="4">The sequence shown here is derived from an EMBL/GenBank/DDBJ whole genome shotgun (WGS) entry which is preliminary data.</text>
</comment>
<proteinExistence type="inferred from homology"/>
<dbReference type="SUPFAM" id="SSF51735">
    <property type="entry name" value="NAD(P)-binding Rossmann-fold domains"/>
    <property type="match status" value="1"/>
</dbReference>
<dbReference type="EMBL" id="JAAIKE010000002">
    <property type="protein sequence ID" value="NEX46413.1"/>
    <property type="molecule type" value="Genomic_DNA"/>
</dbReference>
<evidence type="ECO:0000256" key="1">
    <source>
        <dbReference type="ARBA" id="ARBA00005125"/>
    </source>
</evidence>
<dbReference type="AlphaFoldDB" id="A0A6B3RMK7"/>
<evidence type="ECO:0000313" key="5">
    <source>
        <dbReference type="Proteomes" id="UP000481421"/>
    </source>
</evidence>
<evidence type="ECO:0000259" key="3">
    <source>
        <dbReference type="Pfam" id="PF01370"/>
    </source>
</evidence>